<evidence type="ECO:0000259" key="5">
    <source>
        <dbReference type="PROSITE" id="PS50137"/>
    </source>
</evidence>
<dbReference type="InterPro" id="IPR014720">
    <property type="entry name" value="dsRBD_dom"/>
</dbReference>
<protein>
    <recommendedName>
        <fullName evidence="5">DRBM domain-containing protein</fullName>
    </recommendedName>
</protein>
<evidence type="ECO:0000313" key="7">
    <source>
        <dbReference type="Proteomes" id="UP000826271"/>
    </source>
</evidence>
<dbReference type="PROSITE" id="PS50137">
    <property type="entry name" value="DS_RBD"/>
    <property type="match status" value="1"/>
</dbReference>
<evidence type="ECO:0000256" key="4">
    <source>
        <dbReference type="SAM" id="MobiDB-lite"/>
    </source>
</evidence>
<feature type="compositionally biased region" description="Polar residues" evidence="4">
    <location>
        <begin position="86"/>
        <end position="97"/>
    </location>
</feature>
<evidence type="ECO:0000313" key="6">
    <source>
        <dbReference type="EMBL" id="KAG8371081.1"/>
    </source>
</evidence>
<dbReference type="SMART" id="SM00358">
    <property type="entry name" value="DSRM"/>
    <property type="match status" value="1"/>
</dbReference>
<keyword evidence="2 3" id="KW-0694">RNA-binding</keyword>
<dbReference type="PANTHER" id="PTHR46031">
    <property type="match status" value="1"/>
</dbReference>
<dbReference type="AlphaFoldDB" id="A0AAV6WIZ4"/>
<evidence type="ECO:0000256" key="2">
    <source>
        <dbReference type="ARBA" id="ARBA00022884"/>
    </source>
</evidence>
<dbReference type="Pfam" id="PF00035">
    <property type="entry name" value="dsrm"/>
    <property type="match status" value="1"/>
</dbReference>
<name>A0AAV6WIZ4_9LAMI</name>
<reference evidence="6" key="1">
    <citation type="submission" date="2019-10" db="EMBL/GenBank/DDBJ databases">
        <authorList>
            <person name="Zhang R."/>
            <person name="Pan Y."/>
            <person name="Wang J."/>
            <person name="Ma R."/>
            <person name="Yu S."/>
        </authorList>
    </citation>
    <scope>NUCLEOTIDE SEQUENCE</scope>
    <source>
        <strain evidence="6">LA-IB0</strain>
        <tissue evidence="6">Leaf</tissue>
    </source>
</reference>
<gene>
    <name evidence="6" type="ORF">BUALT_Bualt13G0049800</name>
</gene>
<sequence length="109" mass="11960">MYKSKLQELCQKQKRALPKYTCVKDGHDHSPLFKASVVLGGATFDSAACKSSKHAYNEAAKFAFLHFTSEPPNQKSENAEKKNSKVEVQSSNAQSENDVVAVKQGENLG</sequence>
<dbReference type="GO" id="GO:0003723">
    <property type="term" value="F:RNA binding"/>
    <property type="evidence" value="ECO:0007669"/>
    <property type="project" value="UniProtKB-UniRule"/>
</dbReference>
<dbReference type="PANTHER" id="PTHR46031:SF31">
    <property type="entry name" value="DOUBLE-STRANDED RNA-BINDING PROTEIN 1-LIKE"/>
    <property type="match status" value="1"/>
</dbReference>
<accession>A0AAV6WIZ4</accession>
<organism evidence="6 7">
    <name type="scientific">Buddleja alternifolia</name>
    <dbReference type="NCBI Taxonomy" id="168488"/>
    <lineage>
        <taxon>Eukaryota</taxon>
        <taxon>Viridiplantae</taxon>
        <taxon>Streptophyta</taxon>
        <taxon>Embryophyta</taxon>
        <taxon>Tracheophyta</taxon>
        <taxon>Spermatophyta</taxon>
        <taxon>Magnoliopsida</taxon>
        <taxon>eudicotyledons</taxon>
        <taxon>Gunneridae</taxon>
        <taxon>Pentapetalae</taxon>
        <taxon>asterids</taxon>
        <taxon>lamiids</taxon>
        <taxon>Lamiales</taxon>
        <taxon>Scrophulariaceae</taxon>
        <taxon>Buddlejeae</taxon>
        <taxon>Buddleja</taxon>
    </lineage>
</organism>
<dbReference type="Proteomes" id="UP000826271">
    <property type="component" value="Unassembled WGS sequence"/>
</dbReference>
<keyword evidence="1" id="KW-0677">Repeat</keyword>
<evidence type="ECO:0000256" key="3">
    <source>
        <dbReference type="PROSITE-ProRule" id="PRU00266"/>
    </source>
</evidence>
<feature type="domain" description="DRBM" evidence="5">
    <location>
        <begin position="1"/>
        <end position="69"/>
    </location>
</feature>
<evidence type="ECO:0000256" key="1">
    <source>
        <dbReference type="ARBA" id="ARBA00022737"/>
    </source>
</evidence>
<feature type="region of interest" description="Disordered" evidence="4">
    <location>
        <begin position="70"/>
        <end position="109"/>
    </location>
</feature>
<comment type="caution">
    <text evidence="6">The sequence shown here is derived from an EMBL/GenBank/DDBJ whole genome shotgun (WGS) entry which is preliminary data.</text>
</comment>
<proteinExistence type="predicted"/>
<dbReference type="Gene3D" id="3.30.160.20">
    <property type="match status" value="1"/>
</dbReference>
<dbReference type="SUPFAM" id="SSF54768">
    <property type="entry name" value="dsRNA-binding domain-like"/>
    <property type="match status" value="1"/>
</dbReference>
<keyword evidence="7" id="KW-1185">Reference proteome</keyword>
<dbReference type="EMBL" id="WHWC01000013">
    <property type="protein sequence ID" value="KAG8371081.1"/>
    <property type="molecule type" value="Genomic_DNA"/>
</dbReference>